<keyword evidence="1" id="KW-1133">Transmembrane helix</keyword>
<protein>
    <submittedName>
        <fullName evidence="2">ATP synthase F0 subunit 8</fullName>
    </submittedName>
</protein>
<keyword evidence="2" id="KW-0496">Mitochondrion</keyword>
<dbReference type="AlphaFoldDB" id="A0A346RH05"/>
<geneLocation type="mitochondrion" evidence="2"/>
<accession>A0A346RH05</accession>
<dbReference type="EMBL" id="MG193390">
    <property type="protein sequence ID" value="AXS65352.1"/>
    <property type="molecule type" value="Genomic_DNA"/>
</dbReference>
<keyword evidence="1" id="KW-0472">Membrane</keyword>
<name>A0A346RH05_9CUCU</name>
<keyword evidence="1" id="KW-0812">Transmembrane</keyword>
<organism evidence="2">
    <name type="scientific">Cucujoidea sp. 7 KM-2017</name>
    <dbReference type="NCBI Taxonomy" id="2219388"/>
    <lineage>
        <taxon>Eukaryota</taxon>
        <taxon>Metazoa</taxon>
        <taxon>Ecdysozoa</taxon>
        <taxon>Arthropoda</taxon>
        <taxon>Hexapoda</taxon>
        <taxon>Insecta</taxon>
        <taxon>Pterygota</taxon>
        <taxon>Neoptera</taxon>
        <taxon>Endopterygota</taxon>
        <taxon>Coleoptera</taxon>
        <taxon>Polyphaga</taxon>
        <taxon>Cucujiformia</taxon>
    </lineage>
</organism>
<feature type="transmembrane region" description="Helical" evidence="1">
    <location>
        <begin position="13"/>
        <end position="32"/>
    </location>
</feature>
<proteinExistence type="predicted"/>
<evidence type="ECO:0000313" key="2">
    <source>
        <dbReference type="EMBL" id="AXS65352.1"/>
    </source>
</evidence>
<reference evidence="2" key="1">
    <citation type="journal article" date="2018" name="J. ISSAAS">
        <title>The contribution of mitochondrial metagenomics to large-scale data mining and phylogenetic analysis of Coleoptera.</title>
        <authorList>
            <person name="Miller K."/>
            <person name="Linard B."/>
            <person name="Motyka M."/>
            <person name="Bocek M."/>
            <person name="Vogler A.P."/>
        </authorList>
    </citation>
    <scope>NUCLEOTIDE SEQUENCE</scope>
</reference>
<gene>
    <name evidence="2" type="primary">atp8</name>
</gene>
<sequence>MPQMMPLNWMMEFWFFIMIFLSLNSFVYYIFIQKFSSFKNKYNLKINWKW</sequence>
<evidence type="ECO:0000256" key="1">
    <source>
        <dbReference type="SAM" id="Phobius"/>
    </source>
</evidence>